<dbReference type="GO" id="GO:0045944">
    <property type="term" value="P:positive regulation of transcription by RNA polymerase II"/>
    <property type="evidence" value="ECO:0007669"/>
    <property type="project" value="TreeGrafter"/>
</dbReference>
<keyword evidence="2" id="KW-0479">Metal-binding</keyword>
<dbReference type="GO" id="GO:0008270">
    <property type="term" value="F:zinc ion binding"/>
    <property type="evidence" value="ECO:0007669"/>
    <property type="project" value="UniProtKB-KW"/>
</dbReference>
<keyword evidence="8" id="KW-0539">Nucleus</keyword>
<feature type="domain" description="PHD-type" evidence="10">
    <location>
        <begin position="378"/>
        <end position="494"/>
    </location>
</feature>
<name>I1ZIL1_SCHMD</name>
<dbReference type="GO" id="GO:0044666">
    <property type="term" value="C:MLL3/4 complex"/>
    <property type="evidence" value="ECO:0007669"/>
    <property type="project" value="TreeGrafter"/>
</dbReference>
<feature type="compositionally biased region" description="Polar residues" evidence="9">
    <location>
        <begin position="105"/>
        <end position="117"/>
    </location>
</feature>
<keyword evidence="4" id="KW-0863">Zinc-finger</keyword>
<dbReference type="PANTHER" id="PTHR45888:SF6">
    <property type="entry name" value="HL01030P-RELATED"/>
    <property type="match status" value="1"/>
</dbReference>
<evidence type="ECO:0000256" key="1">
    <source>
        <dbReference type="ARBA" id="ARBA00004123"/>
    </source>
</evidence>
<keyword evidence="11" id="KW-0808">Transferase</keyword>
<sequence length="508" mass="57398">MRKKSLQKNLIIVIICAEDEYEIFKADPEAHCSSNAFLCTKCQPPDVAEETEQKKRVRLKRQCKDSGLKQYCERSVQRKTNEFIQKGEAAEEMLLEQHNVSDSAATGYNKGSMSLSQYDGHDDEDDEDKIGGNRGLMSVKDYEGLAMNSPSADMNQTSSTMFCSSESTGECDMDPLNLMDLEHQSVKVDIDVELENIEFESSRATKIGIFSRLNAPDFLSPKHLLMEALARICVKLSRYPSHSQLHKVYERFIGRIEDLTQEIFPWIDFNITMATVQMVVKKYSGRAKLIMQALAENVRDNINREFDVFSSSITEIEEKLSNSFQRGREEFIIFHSEQHLSALMKSIEFQYDADSTSTATYNVAFPSEFNSTICEKDIRHCALCAGSGDDRLEGRLIYGGLDVWVHVNCALWSDDVYEREDGALVNVDIAIRKGEKALCAACQKYGATLRCSAPDSLDGCGSSCPNVYHFACAFNMLPDPVFTELRTFYCSESHDNCVTDVQVSRYIF</sequence>
<dbReference type="Gene3D" id="3.30.40.10">
    <property type="entry name" value="Zinc/RING finger domain, C3HC4 (zinc finger)"/>
    <property type="match status" value="1"/>
</dbReference>
<dbReference type="InterPro" id="IPR034732">
    <property type="entry name" value="EPHD"/>
</dbReference>
<protein>
    <submittedName>
        <fullName evidence="11">Histone lysine N methyltransferase MLL-1</fullName>
    </submittedName>
</protein>
<dbReference type="Pfam" id="PF13832">
    <property type="entry name" value="zf-HC5HC2H_2"/>
    <property type="match status" value="1"/>
</dbReference>
<evidence type="ECO:0000313" key="11">
    <source>
        <dbReference type="EMBL" id="AFJ24865.1"/>
    </source>
</evidence>
<keyword evidence="3" id="KW-0677">Repeat</keyword>
<evidence type="ECO:0000256" key="7">
    <source>
        <dbReference type="ARBA" id="ARBA00023163"/>
    </source>
</evidence>
<accession>I1ZIL1</accession>
<evidence type="ECO:0000256" key="4">
    <source>
        <dbReference type="ARBA" id="ARBA00022771"/>
    </source>
</evidence>
<keyword evidence="5" id="KW-0862">Zinc</keyword>
<dbReference type="PANTHER" id="PTHR45888">
    <property type="entry name" value="HL01030P-RELATED"/>
    <property type="match status" value="1"/>
</dbReference>
<dbReference type="GO" id="GO:0042800">
    <property type="term" value="F:histone H3K4 methyltransferase activity"/>
    <property type="evidence" value="ECO:0007669"/>
    <property type="project" value="TreeGrafter"/>
</dbReference>
<evidence type="ECO:0000259" key="10">
    <source>
        <dbReference type="PROSITE" id="PS51805"/>
    </source>
</evidence>
<keyword evidence="6" id="KW-0805">Transcription regulation</keyword>
<evidence type="ECO:0000256" key="2">
    <source>
        <dbReference type="ARBA" id="ARBA00022723"/>
    </source>
</evidence>
<dbReference type="PROSITE" id="PS51805">
    <property type="entry name" value="EPHD"/>
    <property type="match status" value="1"/>
</dbReference>
<comment type="subcellular location">
    <subcellularLocation>
        <location evidence="1">Nucleus</location>
    </subcellularLocation>
</comment>
<dbReference type="InterPro" id="IPR013083">
    <property type="entry name" value="Znf_RING/FYVE/PHD"/>
</dbReference>
<dbReference type="EMBL" id="JX010622">
    <property type="protein sequence ID" value="AFJ24865.1"/>
    <property type="molecule type" value="mRNA"/>
</dbReference>
<feature type="region of interest" description="Disordered" evidence="9">
    <location>
        <begin position="105"/>
        <end position="131"/>
    </location>
</feature>
<dbReference type="AlphaFoldDB" id="I1ZIL1"/>
<evidence type="ECO:0000256" key="6">
    <source>
        <dbReference type="ARBA" id="ARBA00023015"/>
    </source>
</evidence>
<keyword evidence="7" id="KW-0804">Transcription</keyword>
<evidence type="ECO:0000256" key="3">
    <source>
        <dbReference type="ARBA" id="ARBA00022737"/>
    </source>
</evidence>
<evidence type="ECO:0000256" key="8">
    <source>
        <dbReference type="ARBA" id="ARBA00023242"/>
    </source>
</evidence>
<dbReference type="GO" id="GO:0003713">
    <property type="term" value="F:transcription coactivator activity"/>
    <property type="evidence" value="ECO:0007669"/>
    <property type="project" value="TreeGrafter"/>
</dbReference>
<reference evidence="11" key="1">
    <citation type="journal article" date="2012" name="Genes Dev.">
        <title>A molecular wound response program associated with regeneration initiation in planarians.</title>
        <authorList>
            <person name="Wenemoser D."/>
            <person name="Lapan S.W."/>
            <person name="Wilkinson A.W."/>
            <person name="Bell G.W."/>
            <person name="Reddien P.W."/>
        </authorList>
    </citation>
    <scope>NUCLEOTIDE SEQUENCE</scope>
</reference>
<evidence type="ECO:0000256" key="5">
    <source>
        <dbReference type="ARBA" id="ARBA00022833"/>
    </source>
</evidence>
<dbReference type="GO" id="GO:0032259">
    <property type="term" value="P:methylation"/>
    <property type="evidence" value="ECO:0007669"/>
    <property type="project" value="UniProtKB-KW"/>
</dbReference>
<evidence type="ECO:0000256" key="9">
    <source>
        <dbReference type="SAM" id="MobiDB-lite"/>
    </source>
</evidence>
<keyword evidence="11" id="KW-0489">Methyltransferase</keyword>
<proteinExistence type="evidence at transcript level"/>
<organism evidence="11">
    <name type="scientific">Schmidtea mediterranea</name>
    <name type="common">Freshwater planarian flatworm</name>
    <dbReference type="NCBI Taxonomy" id="79327"/>
    <lineage>
        <taxon>Eukaryota</taxon>
        <taxon>Metazoa</taxon>
        <taxon>Spiralia</taxon>
        <taxon>Lophotrochozoa</taxon>
        <taxon>Platyhelminthes</taxon>
        <taxon>Rhabditophora</taxon>
        <taxon>Seriata</taxon>
        <taxon>Tricladida</taxon>
        <taxon>Continenticola</taxon>
        <taxon>Geoplanoidea</taxon>
        <taxon>Dugesiidae</taxon>
        <taxon>Schmidtea</taxon>
    </lineage>
</organism>